<dbReference type="EMBL" id="JAODUO010000484">
    <property type="protein sequence ID" value="KAK2179543.1"/>
    <property type="molecule type" value="Genomic_DNA"/>
</dbReference>
<keyword evidence="8" id="KW-1185">Reference proteome</keyword>
<organism evidence="7 8">
    <name type="scientific">Ridgeia piscesae</name>
    <name type="common">Tubeworm</name>
    <dbReference type="NCBI Taxonomy" id="27915"/>
    <lineage>
        <taxon>Eukaryota</taxon>
        <taxon>Metazoa</taxon>
        <taxon>Spiralia</taxon>
        <taxon>Lophotrochozoa</taxon>
        <taxon>Annelida</taxon>
        <taxon>Polychaeta</taxon>
        <taxon>Sedentaria</taxon>
        <taxon>Canalipalpata</taxon>
        <taxon>Sabellida</taxon>
        <taxon>Siboglinidae</taxon>
        <taxon>Ridgeia</taxon>
    </lineage>
</organism>
<evidence type="ECO:0000313" key="8">
    <source>
        <dbReference type="Proteomes" id="UP001209878"/>
    </source>
</evidence>
<dbReference type="Proteomes" id="UP001209878">
    <property type="component" value="Unassembled WGS sequence"/>
</dbReference>
<proteinExistence type="inferred from homology"/>
<keyword evidence="4" id="KW-0378">Hydrolase</keyword>
<evidence type="ECO:0000256" key="5">
    <source>
        <dbReference type="ARBA" id="ARBA00022807"/>
    </source>
</evidence>
<keyword evidence="3" id="KW-0833">Ubl conjugation pathway</keyword>
<evidence type="ECO:0000256" key="4">
    <source>
        <dbReference type="ARBA" id="ARBA00022801"/>
    </source>
</evidence>
<dbReference type="SUPFAM" id="SSF54001">
    <property type="entry name" value="Cysteine proteinases"/>
    <property type="match status" value="1"/>
</dbReference>
<sequence length="235" mass="26375">MLPLNRPLLRRSNHYVFPGDHLTTGYLTNPHIGLTASGMKGSSVHLVDGTYTYHHYMQDRADDNGWGCAYRSLQTLISWFKHQGYTSKPVPNHHEIQQALVDIGDKDNKFVGSKQWIGSTEVSYVLDHLIGVTSKIQFVSCGGDLATQGRQLAMHFDMQGTPVMIGGGVLAHTILGVDFNDITGDIRFLILDPHYTGAEDLKTIQDKGWCGWKGPDFWDQQAHYNMCMPQRPDMI</sequence>
<protein>
    <recommendedName>
        <fullName evidence="6">UFSP1/2/DUB catalytic domain-containing protein</fullName>
    </recommendedName>
</protein>
<name>A0AAD9NSX5_RIDPI</name>
<reference evidence="7" key="1">
    <citation type="journal article" date="2023" name="Mol. Biol. Evol.">
        <title>Third-Generation Sequencing Reveals the Adaptive Role of the Epigenome in Three Deep-Sea Polychaetes.</title>
        <authorList>
            <person name="Perez M."/>
            <person name="Aroh O."/>
            <person name="Sun Y."/>
            <person name="Lan Y."/>
            <person name="Juniper S.K."/>
            <person name="Young C.R."/>
            <person name="Angers B."/>
            <person name="Qian P.Y."/>
        </authorList>
    </citation>
    <scope>NUCLEOTIDE SEQUENCE</scope>
    <source>
        <strain evidence="7">R07B-5</strain>
    </source>
</reference>
<dbReference type="FunFam" id="3.90.70.130:FF:000001">
    <property type="entry name" value="Probable Ufm1-specific protease 2"/>
    <property type="match status" value="1"/>
</dbReference>
<dbReference type="PANTHER" id="PTHR48153:SF2">
    <property type="entry name" value="UFM1-SPECIFIC PROTEASE 2"/>
    <property type="match status" value="1"/>
</dbReference>
<evidence type="ECO:0000256" key="2">
    <source>
        <dbReference type="ARBA" id="ARBA00022670"/>
    </source>
</evidence>
<evidence type="ECO:0000313" key="7">
    <source>
        <dbReference type="EMBL" id="KAK2179543.1"/>
    </source>
</evidence>
<keyword evidence="5" id="KW-0788">Thiol protease</keyword>
<dbReference type="PANTHER" id="PTHR48153">
    <property type="entry name" value="UFM1-SPECIFIC PROTEASE 2"/>
    <property type="match status" value="1"/>
</dbReference>
<feature type="domain" description="UFSP1/2/DUB catalytic" evidence="6">
    <location>
        <begin position="44"/>
        <end position="227"/>
    </location>
</feature>
<dbReference type="InterPro" id="IPR012462">
    <property type="entry name" value="UFSP1/2_DUB_cat"/>
</dbReference>
<dbReference type="GO" id="GO:0005634">
    <property type="term" value="C:nucleus"/>
    <property type="evidence" value="ECO:0007669"/>
    <property type="project" value="TreeGrafter"/>
</dbReference>
<evidence type="ECO:0000256" key="3">
    <source>
        <dbReference type="ARBA" id="ARBA00022786"/>
    </source>
</evidence>
<dbReference type="AlphaFoldDB" id="A0AAD9NSX5"/>
<dbReference type="GO" id="GO:0005783">
    <property type="term" value="C:endoplasmic reticulum"/>
    <property type="evidence" value="ECO:0007669"/>
    <property type="project" value="TreeGrafter"/>
</dbReference>
<accession>A0AAD9NSX5</accession>
<dbReference type="GO" id="GO:0006508">
    <property type="term" value="P:proteolysis"/>
    <property type="evidence" value="ECO:0007669"/>
    <property type="project" value="UniProtKB-KW"/>
</dbReference>
<evidence type="ECO:0000256" key="1">
    <source>
        <dbReference type="ARBA" id="ARBA00008552"/>
    </source>
</evidence>
<dbReference type="InterPro" id="IPR038765">
    <property type="entry name" value="Papain-like_cys_pep_sf"/>
</dbReference>
<dbReference type="Pfam" id="PF07910">
    <property type="entry name" value="Peptidase_C78"/>
    <property type="match status" value="1"/>
</dbReference>
<keyword evidence="2" id="KW-0645">Protease</keyword>
<comment type="similarity">
    <text evidence="1">Belongs to the peptidase C78 family.</text>
</comment>
<dbReference type="Gene3D" id="3.90.70.130">
    <property type="match status" value="1"/>
</dbReference>
<comment type="caution">
    <text evidence="7">The sequence shown here is derived from an EMBL/GenBank/DDBJ whole genome shotgun (WGS) entry which is preliminary data.</text>
</comment>
<evidence type="ECO:0000259" key="6">
    <source>
        <dbReference type="Pfam" id="PF07910"/>
    </source>
</evidence>
<gene>
    <name evidence="7" type="ORF">NP493_485g01004</name>
</gene>
<dbReference type="GO" id="GO:0071567">
    <property type="term" value="F:deUFMylase activity"/>
    <property type="evidence" value="ECO:0007669"/>
    <property type="project" value="TreeGrafter"/>
</dbReference>